<evidence type="ECO:0000256" key="11">
    <source>
        <dbReference type="SAM" id="MobiDB-lite"/>
    </source>
</evidence>
<dbReference type="PANTHER" id="PTHR24286:SF384">
    <property type="entry name" value="P450, PUTATIVE (EUROFUNG)-RELATED"/>
    <property type="match status" value="1"/>
</dbReference>
<dbReference type="GO" id="GO:0005506">
    <property type="term" value="F:iron ion binding"/>
    <property type="evidence" value="ECO:0007669"/>
    <property type="project" value="InterPro"/>
</dbReference>
<dbReference type="GO" id="GO:0020037">
    <property type="term" value="F:heme binding"/>
    <property type="evidence" value="ECO:0007669"/>
    <property type="project" value="InterPro"/>
</dbReference>
<dbReference type="GO" id="GO:0042617">
    <property type="term" value="P:paclitaxel biosynthetic process"/>
    <property type="evidence" value="ECO:0007669"/>
    <property type="project" value="UniProtKB-UniPathway"/>
</dbReference>
<evidence type="ECO:0000313" key="13">
    <source>
        <dbReference type="EMBL" id="JAG94411.1"/>
    </source>
</evidence>
<sequence length="488" mass="55393">MDIRMAVTATALLLGFLLTLGLAVFHRSCSKSRKLLPPGSLGWPVVGEALQFLALSKADRSRDFFEERIQKYGGDIFKTSLFGHPTAVLYSPAGNRFLFSNENKLVQNSWPDSLARLFGNSLLSKVGDDAKVIRKMLLNFLRPEALQKFVSRVDSIVNHHLRTHWFGNPQIKAFPLLKRCLFSVACSLFLSLEEETQQAELYHHFIDLLNGMLRLPFDFPGTLYRKARIGSNHIRRMLQTVIDRRRKDLASGAVSEEQDLLSFLLCNADERGNRLADDDIKDNIMLLLMAGHDTSVITVTLLIKYLALNPACYHQVLQEQLQISQEIEGREEQVMRWDDLKKMKYSWSAAQETLRLHPPAGGTWRKAIVDISYGGFTIPKGWKLFWTTNSTHRKEEYFKDPHIFEPSRFEGDGPSAYTFVPFGGGPRMCPGNEFARMVILVLVHNIVNNFEWQLIDPAEKVSVDPMPTPSNGLPIKLQPRSAPEAHLS</sequence>
<dbReference type="GO" id="GO:0016125">
    <property type="term" value="P:sterol metabolic process"/>
    <property type="evidence" value="ECO:0007669"/>
    <property type="project" value="TreeGrafter"/>
</dbReference>
<feature type="region of interest" description="Disordered" evidence="11">
    <location>
        <begin position="465"/>
        <end position="488"/>
    </location>
</feature>
<evidence type="ECO:0000256" key="5">
    <source>
        <dbReference type="ARBA" id="ARBA00023002"/>
    </source>
</evidence>
<dbReference type="SUPFAM" id="SSF48264">
    <property type="entry name" value="Cytochrome P450"/>
    <property type="match status" value="1"/>
</dbReference>
<feature type="signal peptide" evidence="12">
    <location>
        <begin position="1"/>
        <end position="23"/>
    </location>
</feature>
<evidence type="ECO:0008006" key="14">
    <source>
        <dbReference type="Google" id="ProtNLM"/>
    </source>
</evidence>
<comment type="similarity">
    <text evidence="2 10">Belongs to the cytochrome P450 family.</text>
</comment>
<dbReference type="AlphaFoldDB" id="A0A0D6QVB0"/>
<dbReference type="Pfam" id="PF00067">
    <property type="entry name" value="p450"/>
    <property type="match status" value="1"/>
</dbReference>
<dbReference type="PRINTS" id="PR00385">
    <property type="entry name" value="P450"/>
</dbReference>
<keyword evidence="12" id="KW-0732">Signal</keyword>
<dbReference type="GO" id="GO:0004497">
    <property type="term" value="F:monooxygenase activity"/>
    <property type="evidence" value="ECO:0007669"/>
    <property type="project" value="UniProtKB-KW"/>
</dbReference>
<accession>A0A0D6QVB0</accession>
<dbReference type="InterPro" id="IPR001128">
    <property type="entry name" value="Cyt_P450"/>
</dbReference>
<dbReference type="Gene3D" id="1.10.630.10">
    <property type="entry name" value="Cytochrome P450"/>
    <property type="match status" value="1"/>
</dbReference>
<feature type="chain" id="PRO_5002311426" description="Cytochrome P450" evidence="12">
    <location>
        <begin position="24"/>
        <end position="488"/>
    </location>
</feature>
<proteinExistence type="inferred from homology"/>
<keyword evidence="5 10" id="KW-0560">Oxidoreductase</keyword>
<evidence type="ECO:0000256" key="12">
    <source>
        <dbReference type="SAM" id="SignalP"/>
    </source>
</evidence>
<dbReference type="InterPro" id="IPR002401">
    <property type="entry name" value="Cyt_P450_E_grp-I"/>
</dbReference>
<evidence type="ECO:0000256" key="6">
    <source>
        <dbReference type="ARBA" id="ARBA00023004"/>
    </source>
</evidence>
<dbReference type="CDD" id="cd11043">
    <property type="entry name" value="CYP90-like"/>
    <property type="match status" value="1"/>
</dbReference>
<evidence type="ECO:0000256" key="4">
    <source>
        <dbReference type="ARBA" id="ARBA00022723"/>
    </source>
</evidence>
<evidence type="ECO:0000256" key="2">
    <source>
        <dbReference type="ARBA" id="ARBA00010617"/>
    </source>
</evidence>
<dbReference type="FunFam" id="1.10.630.10:FF:000022">
    <property type="entry name" value="Taxadiene 5-alpha hydroxylase"/>
    <property type="match status" value="1"/>
</dbReference>
<comment type="pathway">
    <text evidence="1">Alkaloid biosynthesis; taxol biosynthesis.</text>
</comment>
<keyword evidence="4 9" id="KW-0479">Metal-binding</keyword>
<reference evidence="13" key="1">
    <citation type="submission" date="2015-03" db="EMBL/GenBank/DDBJ databases">
        <title>A transcriptome of Araucaria cunninghamii, an australian fine timber species.</title>
        <authorList>
            <person name="Jing Yi C.J.Y."/>
            <person name="Yin San L.Y.S."/>
            <person name="Abdul Karim S.S."/>
            <person name="Wan Azmi N.N."/>
            <person name="Hercus R.R."/>
            <person name="Croft L.L."/>
        </authorList>
    </citation>
    <scope>NUCLEOTIDE SEQUENCE</scope>
    <source>
        <strain evidence="13">MI0301</strain>
        <tissue evidence="13">Leaf</tissue>
    </source>
</reference>
<dbReference type="PRINTS" id="PR00463">
    <property type="entry name" value="EP450I"/>
</dbReference>
<organism evidence="13">
    <name type="scientific">Araucaria cunninghamii</name>
    <name type="common">Hoop pine</name>
    <name type="synonym">Moreton Bay pine</name>
    <dbReference type="NCBI Taxonomy" id="56994"/>
    <lineage>
        <taxon>Eukaryota</taxon>
        <taxon>Viridiplantae</taxon>
        <taxon>Streptophyta</taxon>
        <taxon>Embryophyta</taxon>
        <taxon>Tracheophyta</taxon>
        <taxon>Spermatophyta</taxon>
        <taxon>Pinopsida</taxon>
        <taxon>Pinidae</taxon>
        <taxon>Conifers II</taxon>
        <taxon>Araucariales</taxon>
        <taxon>Araucariaceae</taxon>
        <taxon>Araucaria</taxon>
    </lineage>
</organism>
<evidence type="ECO:0000256" key="9">
    <source>
        <dbReference type="PIRSR" id="PIRSR602401-1"/>
    </source>
</evidence>
<keyword evidence="3 9" id="KW-0349">Heme</keyword>
<keyword evidence="7 10" id="KW-0503">Monooxygenase</keyword>
<keyword evidence="8" id="KW-0876">Taxol biosynthesis</keyword>
<dbReference type="PANTHER" id="PTHR24286">
    <property type="entry name" value="CYTOCHROME P450 26"/>
    <property type="match status" value="1"/>
</dbReference>
<dbReference type="UniPathway" id="UPA00842"/>
<evidence type="ECO:0000256" key="10">
    <source>
        <dbReference type="RuleBase" id="RU000461"/>
    </source>
</evidence>
<evidence type="ECO:0000256" key="7">
    <source>
        <dbReference type="ARBA" id="ARBA00023033"/>
    </source>
</evidence>
<dbReference type="InterPro" id="IPR017972">
    <property type="entry name" value="Cyt_P450_CS"/>
</dbReference>
<dbReference type="GO" id="GO:0016705">
    <property type="term" value="F:oxidoreductase activity, acting on paired donors, with incorporation or reduction of molecular oxygen"/>
    <property type="evidence" value="ECO:0007669"/>
    <property type="project" value="InterPro"/>
</dbReference>
<dbReference type="PROSITE" id="PS00086">
    <property type="entry name" value="CYTOCHROME_P450"/>
    <property type="match status" value="1"/>
</dbReference>
<protein>
    <recommendedName>
        <fullName evidence="14">Cytochrome P450</fullName>
    </recommendedName>
</protein>
<evidence type="ECO:0000256" key="8">
    <source>
        <dbReference type="ARBA" id="ARBA00023059"/>
    </source>
</evidence>
<name>A0A0D6QVB0_ARACU</name>
<dbReference type="InterPro" id="IPR036396">
    <property type="entry name" value="Cyt_P450_sf"/>
</dbReference>
<evidence type="ECO:0000256" key="3">
    <source>
        <dbReference type="ARBA" id="ARBA00022617"/>
    </source>
</evidence>
<evidence type="ECO:0000256" key="1">
    <source>
        <dbReference type="ARBA" id="ARBA00005122"/>
    </source>
</evidence>
<dbReference type="EMBL" id="GCKF01043662">
    <property type="protein sequence ID" value="JAG94411.1"/>
    <property type="molecule type" value="Transcribed_RNA"/>
</dbReference>
<feature type="binding site" description="axial binding residue" evidence="9">
    <location>
        <position position="429"/>
    </location>
    <ligand>
        <name>heme</name>
        <dbReference type="ChEBI" id="CHEBI:30413"/>
    </ligand>
    <ligandPart>
        <name>Fe</name>
        <dbReference type="ChEBI" id="CHEBI:18248"/>
    </ligandPart>
</feature>
<comment type="cofactor">
    <cofactor evidence="9">
        <name>heme</name>
        <dbReference type="ChEBI" id="CHEBI:30413"/>
    </cofactor>
</comment>
<keyword evidence="6 9" id="KW-0408">Iron</keyword>